<dbReference type="EMBL" id="JAEMWZ010000285">
    <property type="protein sequence ID" value="KAG7127718.1"/>
    <property type="molecule type" value="Genomic_DNA"/>
</dbReference>
<evidence type="ECO:0000313" key="1">
    <source>
        <dbReference type="EMBL" id="KAG7127718.1"/>
    </source>
</evidence>
<name>A0A8I2ZFZ0_VERLO</name>
<evidence type="ECO:0000313" key="2">
    <source>
        <dbReference type="Proteomes" id="UP000689129"/>
    </source>
</evidence>
<accession>A0A8I2ZFZ0</accession>
<dbReference type="AlphaFoldDB" id="A0A8I2ZFZ0"/>
<gene>
    <name evidence="1" type="ORF">HYQ45_012360</name>
</gene>
<protein>
    <submittedName>
        <fullName evidence="1">Uncharacterized protein</fullName>
    </submittedName>
</protein>
<proteinExistence type="predicted"/>
<organism evidence="1 2">
    <name type="scientific">Verticillium longisporum</name>
    <name type="common">Verticillium dahliae var. longisporum</name>
    <dbReference type="NCBI Taxonomy" id="100787"/>
    <lineage>
        <taxon>Eukaryota</taxon>
        <taxon>Fungi</taxon>
        <taxon>Dikarya</taxon>
        <taxon>Ascomycota</taxon>
        <taxon>Pezizomycotina</taxon>
        <taxon>Sordariomycetes</taxon>
        <taxon>Hypocreomycetidae</taxon>
        <taxon>Glomerellales</taxon>
        <taxon>Plectosphaerellaceae</taxon>
        <taxon>Verticillium</taxon>
    </lineage>
</organism>
<reference evidence="1" key="1">
    <citation type="journal article" date="2021" name="Mol. Plant Pathol.">
        <title>A 20-kb lineage-specific genomic region tames virulence in pathogenic amphidiploid Verticillium longisporum.</title>
        <authorList>
            <person name="Harting R."/>
            <person name="Starke J."/>
            <person name="Kusch H."/>
            <person name="Poggeler S."/>
            <person name="Maurus I."/>
            <person name="Schluter R."/>
            <person name="Landesfeind M."/>
            <person name="Bulla I."/>
            <person name="Nowrousian M."/>
            <person name="de Jonge R."/>
            <person name="Stahlhut G."/>
            <person name="Hoff K.J."/>
            <person name="Asshauer K.P."/>
            <person name="Thurmer A."/>
            <person name="Stanke M."/>
            <person name="Daniel R."/>
            <person name="Morgenstern B."/>
            <person name="Thomma B.P.H.J."/>
            <person name="Kronstad J.W."/>
            <person name="Braus-Stromeyer S.A."/>
            <person name="Braus G.H."/>
        </authorList>
    </citation>
    <scope>NUCLEOTIDE SEQUENCE</scope>
    <source>
        <strain evidence="1">Vl32</strain>
    </source>
</reference>
<sequence>MRQRLLTSQPVQFSRRSLQVTLLAKTLAGNADTVTALGFGFWGVLRGLTALERPFASRLSVLRKNLPAY</sequence>
<dbReference type="Proteomes" id="UP000689129">
    <property type="component" value="Unassembled WGS sequence"/>
</dbReference>
<comment type="caution">
    <text evidence="1">The sequence shown here is derived from an EMBL/GenBank/DDBJ whole genome shotgun (WGS) entry which is preliminary data.</text>
</comment>